<dbReference type="PANTHER" id="PTHR24016:SF0">
    <property type="entry name" value="CONSERVED OLIGOMERIC GOLGI COMPLEX SUBUNIT 4"/>
    <property type="match status" value="1"/>
</dbReference>
<dbReference type="GO" id="GO:0000139">
    <property type="term" value="C:Golgi membrane"/>
    <property type="evidence" value="ECO:0007669"/>
    <property type="project" value="UniProtKB-SubCell"/>
</dbReference>
<dbReference type="InterPro" id="IPR048684">
    <property type="entry name" value="COG4_C"/>
</dbReference>
<organism evidence="10 11">
    <name type="scientific">Zostera marina</name>
    <name type="common">Eelgrass</name>
    <dbReference type="NCBI Taxonomy" id="29655"/>
    <lineage>
        <taxon>Eukaryota</taxon>
        <taxon>Viridiplantae</taxon>
        <taxon>Streptophyta</taxon>
        <taxon>Embryophyta</taxon>
        <taxon>Tracheophyta</taxon>
        <taxon>Spermatophyta</taxon>
        <taxon>Magnoliopsida</taxon>
        <taxon>Liliopsida</taxon>
        <taxon>Zosteraceae</taxon>
        <taxon>Zostera</taxon>
    </lineage>
</organism>
<protein>
    <recommendedName>
        <fullName evidence="3">Conserved oligomeric Golgi complex subunit 4</fullName>
    </recommendedName>
    <alternativeName>
        <fullName evidence="8">Component of oligomeric Golgi complex 4</fullName>
    </alternativeName>
</protein>
<dbReference type="Pfam" id="PF08318">
    <property type="entry name" value="COG4_m"/>
    <property type="match status" value="1"/>
</dbReference>
<evidence type="ECO:0000313" key="10">
    <source>
        <dbReference type="EMBL" id="KMZ71111.1"/>
    </source>
</evidence>
<evidence type="ECO:0000256" key="5">
    <source>
        <dbReference type="ARBA" id="ARBA00022927"/>
    </source>
</evidence>
<keyword evidence="6" id="KW-0333">Golgi apparatus</keyword>
<evidence type="ECO:0000256" key="3">
    <source>
        <dbReference type="ARBA" id="ARBA00020975"/>
    </source>
</evidence>
<evidence type="ECO:0000256" key="2">
    <source>
        <dbReference type="ARBA" id="ARBA00009215"/>
    </source>
</evidence>
<evidence type="ECO:0000256" key="1">
    <source>
        <dbReference type="ARBA" id="ARBA00004395"/>
    </source>
</evidence>
<dbReference type="OrthoDB" id="47059at2759"/>
<dbReference type="Pfam" id="PF20663">
    <property type="entry name" value="COG4_N"/>
    <property type="match status" value="1"/>
</dbReference>
<evidence type="ECO:0000259" key="9">
    <source>
        <dbReference type="SMART" id="SM00762"/>
    </source>
</evidence>
<evidence type="ECO:0000256" key="4">
    <source>
        <dbReference type="ARBA" id="ARBA00022448"/>
    </source>
</evidence>
<dbReference type="EMBL" id="LFYR01000688">
    <property type="protein sequence ID" value="KMZ71111.1"/>
    <property type="molecule type" value="Genomic_DNA"/>
</dbReference>
<dbReference type="Gene3D" id="1.20.58.1970">
    <property type="match status" value="1"/>
</dbReference>
<dbReference type="Pfam" id="PF20662">
    <property type="entry name" value="COG4_C"/>
    <property type="match status" value="1"/>
</dbReference>
<accession>A0A0K9PQ81</accession>
<comment type="subcellular location">
    <subcellularLocation>
        <location evidence="1">Golgi apparatus membrane</location>
        <topology evidence="1">Peripheral membrane protein</topology>
    </subcellularLocation>
</comment>
<name>A0A0K9PQ81_ZOSMR</name>
<gene>
    <name evidence="10" type="ORF">ZOSMA_188G00110</name>
</gene>
<keyword evidence="5" id="KW-0653">Protein transport</keyword>
<keyword evidence="7" id="KW-0472">Membrane</keyword>
<sequence length="759" mass="84903">MPTAPISVITAIGGTISSEQSPTVAAVTFGNSSTLSQIKSLTDISAITRLLHECIAHQRSLDTSLSSLLSQRPELDRHVTSLHLSSSHLLAHLNHSSSHLLSSISDTSHLADTVSSKVRELDLAQSRVLETISRLDAIVDLGKYLDGAVKALDAENYESCAELVSNFLKIDGRYRKDSDLESRSQLSETKKKLESIVRKNLTEAVDKREHERIVRYVRIYGLLGLEEEGLQVYVGYIRKVIGLRSRLEFDHLLEVVDMEAKGYPTQEKTDFIGCLTDLFKDIVLAIQDNDEVLRSLCGEDGIVYAICELQEECDSRGTLVLKRYMEYRGLSKIAAKINLYSKNLIASVGVTGVGVASEAGPDPREIELYLEEILSLTQLGEDYTEFMISKIRGLVSVHPDVGPRATKVFRSGSFNKVVQDITGFYVILEEFFMVENVRKAIGIDEEVVDSLTTSMVDDVFYVLQSCCRRSISTGNSNSVLAVLSSAVNLLGNEYLEALQQKMREPKLFLGGSASELQKTGTEIAIALNNIDVSSEYVLKLRHEIEEQCIEVFTAPADREKVKSCLSELGEASNTLKQLLVSGMEQLMTSITPRIRPVLDSVGSITYELNESEYEEYEVNDPWVQKVLHAVEVSIVWLQPSLTTNNYDSLVHLIIDFIVKRLEVIMMQKRFSPLGSLQLDRDIRALVNHFYSMTQRPVRDKFARLTQMTTVLNVEKVSEILDFWGENSGTMTWRLTPAEVRRVLGLRIDFKPEAIAALKL</sequence>
<dbReference type="SMART" id="SM00762">
    <property type="entry name" value="Cog4"/>
    <property type="match status" value="1"/>
</dbReference>
<dbReference type="OMA" id="RASECQQ"/>
<feature type="domain" description="COG4 transport protein middle alpha-helical bundle" evidence="9">
    <location>
        <begin position="186"/>
        <end position="503"/>
    </location>
</feature>
<dbReference type="Proteomes" id="UP000036987">
    <property type="component" value="Unassembled WGS sequence"/>
</dbReference>
<evidence type="ECO:0000256" key="7">
    <source>
        <dbReference type="ARBA" id="ARBA00023136"/>
    </source>
</evidence>
<proteinExistence type="inferred from homology"/>
<dbReference type="PANTHER" id="PTHR24016">
    <property type="entry name" value="CONSERVED OLIGOMERIC GOLGI COMPLEX SUBUNIT 4"/>
    <property type="match status" value="1"/>
</dbReference>
<keyword evidence="4" id="KW-0813">Transport</keyword>
<dbReference type="STRING" id="29655.A0A0K9PQ81"/>
<keyword evidence="11" id="KW-1185">Reference proteome</keyword>
<dbReference type="AlphaFoldDB" id="A0A0K9PQ81"/>
<comment type="caution">
    <text evidence="10">The sequence shown here is derived from an EMBL/GenBank/DDBJ whole genome shotgun (WGS) entry which is preliminary data.</text>
</comment>
<dbReference type="GO" id="GO:0015031">
    <property type="term" value="P:protein transport"/>
    <property type="evidence" value="ECO:0007669"/>
    <property type="project" value="UniProtKB-KW"/>
</dbReference>
<dbReference type="InterPro" id="IPR048682">
    <property type="entry name" value="COG4"/>
</dbReference>
<dbReference type="InterPro" id="IPR048680">
    <property type="entry name" value="COG4_N"/>
</dbReference>
<reference evidence="11" key="1">
    <citation type="journal article" date="2016" name="Nature">
        <title>The genome of the seagrass Zostera marina reveals angiosperm adaptation to the sea.</title>
        <authorList>
            <person name="Olsen J.L."/>
            <person name="Rouze P."/>
            <person name="Verhelst B."/>
            <person name="Lin Y.-C."/>
            <person name="Bayer T."/>
            <person name="Collen J."/>
            <person name="Dattolo E."/>
            <person name="De Paoli E."/>
            <person name="Dittami S."/>
            <person name="Maumus F."/>
            <person name="Michel G."/>
            <person name="Kersting A."/>
            <person name="Lauritano C."/>
            <person name="Lohaus R."/>
            <person name="Toepel M."/>
            <person name="Tonon T."/>
            <person name="Vanneste K."/>
            <person name="Amirebrahimi M."/>
            <person name="Brakel J."/>
            <person name="Bostroem C."/>
            <person name="Chovatia M."/>
            <person name="Grimwood J."/>
            <person name="Jenkins J.W."/>
            <person name="Jueterbock A."/>
            <person name="Mraz A."/>
            <person name="Stam W.T."/>
            <person name="Tice H."/>
            <person name="Bornberg-Bauer E."/>
            <person name="Green P.J."/>
            <person name="Pearson G.A."/>
            <person name="Procaccini G."/>
            <person name="Duarte C.M."/>
            <person name="Schmutz J."/>
            <person name="Reusch T.B.H."/>
            <person name="Van de Peer Y."/>
        </authorList>
    </citation>
    <scope>NUCLEOTIDE SEQUENCE [LARGE SCALE GENOMIC DNA]</scope>
    <source>
        <strain evidence="11">cv. Finnish</strain>
    </source>
</reference>
<evidence type="ECO:0000313" key="11">
    <source>
        <dbReference type="Proteomes" id="UP000036987"/>
    </source>
</evidence>
<evidence type="ECO:0000256" key="8">
    <source>
        <dbReference type="ARBA" id="ARBA00031340"/>
    </source>
</evidence>
<evidence type="ECO:0000256" key="6">
    <source>
        <dbReference type="ARBA" id="ARBA00023034"/>
    </source>
</evidence>
<comment type="similarity">
    <text evidence="2">Belongs to the COG4 family.</text>
</comment>
<dbReference type="InterPro" id="IPR013167">
    <property type="entry name" value="COG4_M"/>
</dbReference>
<dbReference type="Gene3D" id="1.10.287.1060">
    <property type="entry name" value="ESAT-6-like"/>
    <property type="match status" value="1"/>
</dbReference>